<dbReference type="EMBL" id="ML737196">
    <property type="protein sequence ID" value="KAE8336411.1"/>
    <property type="molecule type" value="Genomic_DNA"/>
</dbReference>
<dbReference type="AlphaFoldDB" id="A0A5N6XTC6"/>
<proteinExistence type="predicted"/>
<gene>
    <name evidence="1" type="ORF">BDV24DRAFT_141973</name>
</gene>
<dbReference type="Proteomes" id="UP000325558">
    <property type="component" value="Unassembled WGS sequence"/>
</dbReference>
<name>A0A5N6XTC6_9EURO</name>
<evidence type="ECO:0000313" key="1">
    <source>
        <dbReference type="EMBL" id="KAE8336411.1"/>
    </source>
</evidence>
<sequence>MQGYILFSLFHILCRDSFIIRRTLQCFALVVQFLTMHINVCAGLCVHRIWVALADYRDTIYADRLMSCDDAA</sequence>
<organism evidence="1">
    <name type="scientific">Aspergillus arachidicola</name>
    <dbReference type="NCBI Taxonomy" id="656916"/>
    <lineage>
        <taxon>Eukaryota</taxon>
        <taxon>Fungi</taxon>
        <taxon>Dikarya</taxon>
        <taxon>Ascomycota</taxon>
        <taxon>Pezizomycotina</taxon>
        <taxon>Eurotiomycetes</taxon>
        <taxon>Eurotiomycetidae</taxon>
        <taxon>Eurotiales</taxon>
        <taxon>Aspergillaceae</taxon>
        <taxon>Aspergillus</taxon>
        <taxon>Aspergillus subgen. Circumdati</taxon>
    </lineage>
</organism>
<accession>A0A5N6XTC6</accession>
<protein>
    <submittedName>
        <fullName evidence="1">Uncharacterized protein</fullName>
    </submittedName>
</protein>
<reference evidence="1" key="1">
    <citation type="submission" date="2019-04" db="EMBL/GenBank/DDBJ databases">
        <title>Friends and foes A comparative genomics study of 23 Aspergillus species from section Flavi.</title>
        <authorList>
            <consortium name="DOE Joint Genome Institute"/>
            <person name="Kjaerbolling I."/>
            <person name="Vesth T."/>
            <person name="Frisvad J.C."/>
            <person name="Nybo J.L."/>
            <person name="Theobald S."/>
            <person name="Kildgaard S."/>
            <person name="Isbrandt T."/>
            <person name="Kuo A."/>
            <person name="Sato A."/>
            <person name="Lyhne E.K."/>
            <person name="Kogle M.E."/>
            <person name="Wiebenga A."/>
            <person name="Kun R.S."/>
            <person name="Lubbers R.J."/>
            <person name="Makela M.R."/>
            <person name="Barry K."/>
            <person name="Chovatia M."/>
            <person name="Clum A."/>
            <person name="Daum C."/>
            <person name="Haridas S."/>
            <person name="He G."/>
            <person name="LaButti K."/>
            <person name="Lipzen A."/>
            <person name="Mondo S."/>
            <person name="Riley R."/>
            <person name="Salamov A."/>
            <person name="Simmons B.A."/>
            <person name="Magnuson J.K."/>
            <person name="Henrissat B."/>
            <person name="Mortensen U.H."/>
            <person name="Larsen T.O."/>
            <person name="Devries R.P."/>
            <person name="Grigoriev I.V."/>
            <person name="Machida M."/>
            <person name="Baker S.E."/>
            <person name="Andersen M.R."/>
        </authorList>
    </citation>
    <scope>NUCLEOTIDE SEQUENCE</scope>
    <source>
        <strain evidence="1">CBS 117612</strain>
    </source>
</reference>